<dbReference type="GO" id="GO:0015344">
    <property type="term" value="F:siderophore uptake transmembrane transporter activity"/>
    <property type="evidence" value="ECO:0007669"/>
    <property type="project" value="TreeGrafter"/>
</dbReference>
<geneLocation type="plasmid" evidence="16">
    <name>unnamed</name>
</geneLocation>
<dbReference type="Gene3D" id="3.55.50.30">
    <property type="match status" value="1"/>
</dbReference>
<organism evidence="16 17">
    <name type="scientific">Azospirillum brasilense</name>
    <dbReference type="NCBI Taxonomy" id="192"/>
    <lineage>
        <taxon>Bacteria</taxon>
        <taxon>Pseudomonadati</taxon>
        <taxon>Pseudomonadota</taxon>
        <taxon>Alphaproteobacteria</taxon>
        <taxon>Rhodospirillales</taxon>
        <taxon>Azospirillaceae</taxon>
        <taxon>Azospirillum</taxon>
    </lineage>
</organism>
<dbReference type="GO" id="GO:0044718">
    <property type="term" value="P:siderophore transmembrane transport"/>
    <property type="evidence" value="ECO:0007669"/>
    <property type="project" value="TreeGrafter"/>
</dbReference>
<evidence type="ECO:0000313" key="17">
    <source>
        <dbReference type="Proteomes" id="UP000215367"/>
    </source>
</evidence>
<keyword evidence="5" id="KW-0406">Ion transport</keyword>
<dbReference type="GO" id="GO:0009279">
    <property type="term" value="C:cell outer membrane"/>
    <property type="evidence" value="ECO:0007669"/>
    <property type="project" value="UniProtKB-SubCell"/>
</dbReference>
<dbReference type="Gene3D" id="2.170.130.10">
    <property type="entry name" value="TonB-dependent receptor, plug domain"/>
    <property type="match status" value="1"/>
</dbReference>
<reference evidence="16 17" key="1">
    <citation type="submission" date="2017-07" db="EMBL/GenBank/DDBJ databases">
        <title>Whole genome sequence of Azospirillum brasilense 2A1, a potential biofertilizer strain.</title>
        <authorList>
            <person name="Fontana C.A."/>
            <person name="Toffoli L.M."/>
            <person name="Salazar S.M."/>
            <person name="Puglisi E."/>
            <person name="Pedraza R."/>
            <person name="Bassi D."/>
            <person name="Cocconcelli P.S."/>
        </authorList>
    </citation>
    <scope>NUCLEOTIDE SEQUENCE [LARGE SCALE GENOMIC DNA]</scope>
    <source>
        <strain evidence="16 17">2A1</strain>
        <plasmid evidence="16">unnamed</plasmid>
    </source>
</reference>
<dbReference type="PROSITE" id="PS01156">
    <property type="entry name" value="TONB_DEPENDENT_REC_2"/>
    <property type="match status" value="1"/>
</dbReference>
<keyword evidence="6 12" id="KW-0812">Transmembrane</keyword>
<feature type="short sequence motif" description="TonB C-terminal box" evidence="13">
    <location>
        <begin position="749"/>
        <end position="766"/>
    </location>
</feature>
<dbReference type="Pfam" id="PF07715">
    <property type="entry name" value="Plug"/>
    <property type="match status" value="1"/>
</dbReference>
<keyword evidence="11 12" id="KW-0998">Cell outer membrane</keyword>
<keyword evidence="16" id="KW-0675">Receptor</keyword>
<dbReference type="AlphaFoldDB" id="A0A235HCJ6"/>
<keyword evidence="5" id="KW-0410">Iron transport</keyword>
<dbReference type="InterPro" id="IPR011662">
    <property type="entry name" value="Secretin/TonB_short_N"/>
</dbReference>
<dbReference type="InterPro" id="IPR036942">
    <property type="entry name" value="Beta-barrel_TonB_sf"/>
</dbReference>
<dbReference type="Pfam" id="PF07660">
    <property type="entry name" value="STN"/>
    <property type="match status" value="1"/>
</dbReference>
<evidence type="ECO:0000259" key="15">
    <source>
        <dbReference type="SMART" id="SM00965"/>
    </source>
</evidence>
<keyword evidence="4 12" id="KW-1134">Transmembrane beta strand</keyword>
<name>A0A235HCJ6_AZOBR</name>
<evidence type="ECO:0000256" key="4">
    <source>
        <dbReference type="ARBA" id="ARBA00022452"/>
    </source>
</evidence>
<gene>
    <name evidence="16" type="ORF">CHT98_15140</name>
</gene>
<evidence type="ECO:0000256" key="2">
    <source>
        <dbReference type="ARBA" id="ARBA00009810"/>
    </source>
</evidence>
<evidence type="ECO:0000256" key="8">
    <source>
        <dbReference type="ARBA" id="ARBA00023004"/>
    </source>
</evidence>
<dbReference type="Pfam" id="PF00593">
    <property type="entry name" value="TonB_dep_Rec_b-barrel"/>
    <property type="match status" value="1"/>
</dbReference>
<dbReference type="InterPro" id="IPR012910">
    <property type="entry name" value="Plug_dom"/>
</dbReference>
<evidence type="ECO:0000256" key="6">
    <source>
        <dbReference type="ARBA" id="ARBA00022692"/>
    </source>
</evidence>
<dbReference type="SMART" id="SM00965">
    <property type="entry name" value="STN"/>
    <property type="match status" value="1"/>
</dbReference>
<evidence type="ECO:0000256" key="10">
    <source>
        <dbReference type="ARBA" id="ARBA00023136"/>
    </source>
</evidence>
<evidence type="ECO:0000313" key="16">
    <source>
        <dbReference type="EMBL" id="OYD83531.1"/>
    </source>
</evidence>
<evidence type="ECO:0000256" key="7">
    <source>
        <dbReference type="ARBA" id="ARBA00022729"/>
    </source>
</evidence>
<keyword evidence="8" id="KW-0408">Iron</keyword>
<evidence type="ECO:0000256" key="13">
    <source>
        <dbReference type="PROSITE-ProRule" id="PRU10144"/>
    </source>
</evidence>
<dbReference type="EMBL" id="NOWT01000013">
    <property type="protein sequence ID" value="OYD83531.1"/>
    <property type="molecule type" value="Genomic_DNA"/>
</dbReference>
<dbReference type="PANTHER" id="PTHR30069:SF41">
    <property type="entry name" value="HEME_HEMOPEXIN UTILIZATION PROTEIN C"/>
    <property type="match status" value="1"/>
</dbReference>
<dbReference type="InterPro" id="IPR010917">
    <property type="entry name" value="TonB_rcpt_CS"/>
</dbReference>
<evidence type="ECO:0000256" key="11">
    <source>
        <dbReference type="ARBA" id="ARBA00023237"/>
    </source>
</evidence>
<dbReference type="InterPro" id="IPR037066">
    <property type="entry name" value="Plug_dom_sf"/>
</dbReference>
<keyword evidence="7" id="KW-0732">Signal</keyword>
<proteinExistence type="inferred from homology"/>
<keyword evidence="9 14" id="KW-0798">TonB box</keyword>
<dbReference type="Proteomes" id="UP000215367">
    <property type="component" value="Unassembled WGS sequence"/>
</dbReference>
<protein>
    <submittedName>
        <fullName evidence="16">TonB-dependent receptor</fullName>
    </submittedName>
</protein>
<evidence type="ECO:0000256" key="12">
    <source>
        <dbReference type="PROSITE-ProRule" id="PRU01360"/>
    </source>
</evidence>
<keyword evidence="3 12" id="KW-0813">Transport</keyword>
<comment type="caution">
    <text evidence="16">The sequence shown here is derived from an EMBL/GenBank/DDBJ whole genome shotgun (WGS) entry which is preliminary data.</text>
</comment>
<dbReference type="InterPro" id="IPR039426">
    <property type="entry name" value="TonB-dep_rcpt-like"/>
</dbReference>
<evidence type="ECO:0000256" key="5">
    <source>
        <dbReference type="ARBA" id="ARBA00022496"/>
    </source>
</evidence>
<feature type="domain" description="Secretin/TonB short N-terminal" evidence="15">
    <location>
        <begin position="80"/>
        <end position="131"/>
    </location>
</feature>
<dbReference type="InterPro" id="IPR000531">
    <property type="entry name" value="Beta-barrel_TonB"/>
</dbReference>
<evidence type="ECO:0000256" key="3">
    <source>
        <dbReference type="ARBA" id="ARBA00022448"/>
    </source>
</evidence>
<comment type="similarity">
    <text evidence="2 12 14">Belongs to the TonB-dependent receptor family.</text>
</comment>
<dbReference type="PROSITE" id="PS52016">
    <property type="entry name" value="TONB_DEPENDENT_REC_3"/>
    <property type="match status" value="1"/>
</dbReference>
<evidence type="ECO:0000256" key="14">
    <source>
        <dbReference type="RuleBase" id="RU003357"/>
    </source>
</evidence>
<accession>A0A235HCJ6</accession>
<dbReference type="SUPFAM" id="SSF56935">
    <property type="entry name" value="Porins"/>
    <property type="match status" value="1"/>
</dbReference>
<comment type="subcellular location">
    <subcellularLocation>
        <location evidence="1 12">Cell outer membrane</location>
        <topology evidence="1 12">Multi-pass membrane protein</topology>
    </subcellularLocation>
</comment>
<keyword evidence="16" id="KW-0614">Plasmid</keyword>
<dbReference type="PANTHER" id="PTHR30069">
    <property type="entry name" value="TONB-DEPENDENT OUTER MEMBRANE RECEPTOR"/>
    <property type="match status" value="1"/>
</dbReference>
<dbReference type="Gene3D" id="2.40.170.20">
    <property type="entry name" value="TonB-dependent receptor, beta-barrel domain"/>
    <property type="match status" value="1"/>
</dbReference>
<evidence type="ECO:0000256" key="9">
    <source>
        <dbReference type="ARBA" id="ARBA00023077"/>
    </source>
</evidence>
<keyword evidence="10 12" id="KW-0472">Membrane</keyword>
<sequence>MEGRTVSTGKLMECARGTAARHLVMALMATTALGGVLALPSPSLAQQPAPAAGAVQTVVFALPAQPLPAALDAFARQTGWQIGYSADLPAGRSSRPVSGSMTPAQALDTMLSGTGVGYRMTGTGSATLVPAPTGDVTLLAPVSVTASTGAGSGSGNITITKEDLDRKNPTDLRDVFSGEPTIRVGSSVPMSQKVYVNGVEETNLAVTIDGSRQNNKVFHHNGTTLIDPALLKVARVDAGVAPADAGPGALAGSIAYETKDASDFLASDGIGAFGKTTFNTNGSGLTTNLAGFGRHQGLEALGTVTYGKGGKYTAGNGREVDGTETDIVSGLGKAAVQTESGHRFQASYERVYDDAPRPFRANIGSLAGRPAWEPRVRDYTLDRQNMVFTYTDALPTELWNPKLLLAYGRTDVETPIFTRPLGSSTVPVSYPGKGATSSFNGKLENTFGFRIGTFTTGTDFYVDRANYRDRTMSATERARNNGLYGQARLEPMERLRLSFGLRGDRQTFEGTSGREWTNHGLSHNISGEFDLLPRYLTAKAGVSRGWGGIQLAENYIMNPAWNYGAGPRPVTAYNSTAGLEARYEGFTAEGRIFRTKLDDARAARFAAASANLARDVRSEGYELGLGYAWTNGFIRAKYADIDVTIDGLPADSDTGTYLATPIGQVFTVGGAHTVQSWNLTFGADVEFVLDYDKVQAGQRPLKGYQTANVFVEHRLPEHANLALRLDVRNLFDETYADRATYGQEFGTVTPLYQPGRAFLLSASAQF</sequence>
<evidence type="ECO:0000256" key="1">
    <source>
        <dbReference type="ARBA" id="ARBA00004571"/>
    </source>
</evidence>